<dbReference type="RefSeq" id="WP_161025645.1">
    <property type="nucleotide sequence ID" value="NZ_WWCJ01000007.1"/>
</dbReference>
<dbReference type="Proteomes" id="UP000448575">
    <property type="component" value="Unassembled WGS sequence"/>
</dbReference>
<comment type="caution">
    <text evidence="2">The sequence shown here is derived from an EMBL/GenBank/DDBJ whole genome shotgun (WGS) entry which is preliminary data.</text>
</comment>
<reference evidence="2 3" key="1">
    <citation type="submission" date="2019-12" db="EMBL/GenBank/DDBJ databases">
        <title>Novel species isolated from a subtropical stream in China.</title>
        <authorList>
            <person name="Lu H."/>
        </authorList>
    </citation>
    <scope>NUCLEOTIDE SEQUENCE [LARGE SCALE GENOMIC DNA]</scope>
    <source>
        <strain evidence="2 3">DS3</strain>
    </source>
</reference>
<dbReference type="AlphaFoldDB" id="A0A6N9HGC9"/>
<keyword evidence="1" id="KW-0812">Transmembrane</keyword>
<evidence type="ECO:0000313" key="2">
    <source>
        <dbReference type="EMBL" id="MYN02638.1"/>
    </source>
</evidence>
<evidence type="ECO:0000256" key="1">
    <source>
        <dbReference type="SAM" id="Phobius"/>
    </source>
</evidence>
<feature type="transmembrane region" description="Helical" evidence="1">
    <location>
        <begin position="257"/>
        <end position="275"/>
    </location>
</feature>
<feature type="transmembrane region" description="Helical" evidence="1">
    <location>
        <begin position="366"/>
        <end position="392"/>
    </location>
</feature>
<sequence length="532" mass="58084">MQLDKLRLDLRPRSNAQGLDLGFALLHAGGADVWRAWLALWLPLCALAACISWYWPDNALGWLLPWWLRPLLERAPLHVLARQVFGDQANWRDALRAWPRELGGGWFRMLTWWRPFMAGRGLHQPVWVLEGARGAVATARRATIARGGSGLSAFTFGVVCLGFELVLMMGVLSLLSLFMSNESPDPFALFSARDAAPWQAALSTLAWGLAGAIVGPIYTACTFTLYLNRRATLEAWDLEIVLRQLRAPARQAGARRLAGLLWGAPLLALALALAGTPPPVQAATPAAAPTADSTVQCAPPKSVVQNKATGRAADASPQQAEARRQLDQVYAHEDLRGYRCEEQWEWRYKSAKQEPKPKTEVLLPDWLGAMLAGVLKVALIVGAVALVAWLLWRYAAPLRFTFAAAPAPKLATEIGGLDIREESLPADVAGSVRALWQQGQQRAALALLYRATLSRLVSRHGLQLHQGATEGECLAQARQAQARGSLDSASLELAGQATTLWLNAAYGARWPAAETVNALCAHWRAHFEREAA</sequence>
<name>A0A6N9HGC9_9BURK</name>
<feature type="transmembrane region" description="Helical" evidence="1">
    <location>
        <begin position="34"/>
        <end position="55"/>
    </location>
</feature>
<evidence type="ECO:0000313" key="3">
    <source>
        <dbReference type="Proteomes" id="UP000448575"/>
    </source>
</evidence>
<feature type="transmembrane region" description="Helical" evidence="1">
    <location>
        <begin position="150"/>
        <end position="178"/>
    </location>
</feature>
<dbReference type="EMBL" id="WWCJ01000007">
    <property type="protein sequence ID" value="MYN02638.1"/>
    <property type="molecule type" value="Genomic_DNA"/>
</dbReference>
<keyword evidence="1" id="KW-0472">Membrane</keyword>
<organism evidence="2 3">
    <name type="scientific">Pseudoduganella guangdongensis</name>
    <dbReference type="NCBI Taxonomy" id="2692179"/>
    <lineage>
        <taxon>Bacteria</taxon>
        <taxon>Pseudomonadati</taxon>
        <taxon>Pseudomonadota</taxon>
        <taxon>Betaproteobacteria</taxon>
        <taxon>Burkholderiales</taxon>
        <taxon>Oxalobacteraceae</taxon>
        <taxon>Telluria group</taxon>
        <taxon>Pseudoduganella</taxon>
    </lineage>
</organism>
<gene>
    <name evidence="2" type="ORF">GTP41_11065</name>
</gene>
<proteinExistence type="predicted"/>
<protein>
    <submittedName>
        <fullName evidence="2">DUF4129 domain-containing protein</fullName>
    </submittedName>
</protein>
<feature type="transmembrane region" description="Helical" evidence="1">
    <location>
        <begin position="198"/>
        <end position="227"/>
    </location>
</feature>
<keyword evidence="1" id="KW-1133">Transmembrane helix</keyword>
<keyword evidence="3" id="KW-1185">Reference proteome</keyword>
<accession>A0A6N9HGC9</accession>